<dbReference type="RefSeq" id="WP_345678747.1">
    <property type="nucleotide sequence ID" value="NZ_BAABHS010000024.1"/>
</dbReference>
<dbReference type="Proteomes" id="UP001500466">
    <property type="component" value="Unassembled WGS sequence"/>
</dbReference>
<keyword evidence="2" id="KW-0560">Oxidoreductase</keyword>
<dbReference type="SUPFAM" id="SSF53639">
    <property type="entry name" value="AraD/HMP-PK domain-like"/>
    <property type="match status" value="1"/>
</dbReference>
<evidence type="ECO:0000256" key="2">
    <source>
        <dbReference type="ARBA" id="ARBA00023002"/>
    </source>
</evidence>
<dbReference type="PRINTS" id="PR00081">
    <property type="entry name" value="GDHRDH"/>
</dbReference>
<evidence type="ECO:0000259" key="3">
    <source>
        <dbReference type="SMART" id="SM01007"/>
    </source>
</evidence>
<comment type="caution">
    <text evidence="4">The sequence shown here is derived from an EMBL/GenBank/DDBJ whole genome shotgun (WGS) entry which is preliminary data.</text>
</comment>
<dbReference type="Pfam" id="PF00596">
    <property type="entry name" value="Aldolase_II"/>
    <property type="match status" value="1"/>
</dbReference>
<dbReference type="NCBIfam" id="TIGR02632">
    <property type="entry name" value="RhaD_aldol-ADH"/>
    <property type="match status" value="1"/>
</dbReference>
<dbReference type="PANTHER" id="PTHR43669:SF8">
    <property type="entry name" value="SHORT-CHAIN TYPE DEHYDROGENASE_REDUCTASE-RELATED"/>
    <property type="match status" value="1"/>
</dbReference>
<dbReference type="SUPFAM" id="SSF51735">
    <property type="entry name" value="NAD(P)-binding Rossmann-fold domains"/>
    <property type="match status" value="1"/>
</dbReference>
<name>A0ABP9HY37_9ACTN</name>
<proteinExistence type="inferred from homology"/>
<dbReference type="NCBIfam" id="NF006188">
    <property type="entry name" value="PRK08324.1-1"/>
    <property type="match status" value="1"/>
</dbReference>
<accession>A0ABP9HY37</accession>
<dbReference type="NCBIfam" id="NF006189">
    <property type="entry name" value="PRK08324.1-3"/>
    <property type="match status" value="1"/>
</dbReference>
<dbReference type="EMBL" id="BAABHS010000024">
    <property type="protein sequence ID" value="GAA4981682.1"/>
    <property type="molecule type" value="Genomic_DNA"/>
</dbReference>
<evidence type="ECO:0000256" key="1">
    <source>
        <dbReference type="ARBA" id="ARBA00006484"/>
    </source>
</evidence>
<sequence length="682" mass="71719">MSGIPSEAAKLIARSHALGADPRNTNYAGGNTSAKGLDRDPVTGEAVDLMWVKGSGGDLGTLTEAGLAVLRLDRLRALIGVYPGVDREDEMVAAFDFCAHGKGGAAPSIDTAMHGLVDAAHVDHLHPDSGIALATAADGEKLTAECFGDRVVWVPWRRPGFQLGLDMAAIKAANPQAIGCVLGGHGITAWGETSEECQANSLHIIRTAEAFIAERFDAERHPFGDLLPRYAPLPEPARRARAAELAPVLRGLASTDRPQVGHFTDAGVVLDFVGRAEHPRLAALGTSCPDHFLRTKVAPLVLDTAPEAPLEEVSARLRELHAAYREEYAAYYARHATEDSPAMRGADPAIVLVPGIGMFSFGKDKQTARVAGEFYVNAVNVMRGAETVSTYAPIEEAEKFRIEYWALEEAKLARLPKPKPLATRVALVTGAGSGIGKAVAHRLAAEGACVVVADLNAEAAAAVAEELGGADRAVAVTVDVTDEAQIKAAFAAAALAFGGVDLVVNNAGISISKPLLETTARDWDLQHDIMARGSFLVSREAARTMIGQAMGGDIVYIASKNAVFAGPNNIAYSATKADQAHQVRLLASELGDHGIRVNGVNPDGVVRGSGIFAGGWGAQRAAVYGVEEDKLGEFYAQRTLLKREVLPEHVANAVFALTGGDLSHTTGLHIPVDAGVAAAFLR</sequence>
<keyword evidence="5" id="KW-1185">Reference proteome</keyword>
<evidence type="ECO:0000313" key="5">
    <source>
        <dbReference type="Proteomes" id="UP001500466"/>
    </source>
</evidence>
<reference evidence="5" key="1">
    <citation type="journal article" date="2019" name="Int. J. Syst. Evol. Microbiol.">
        <title>The Global Catalogue of Microorganisms (GCM) 10K type strain sequencing project: providing services to taxonomists for standard genome sequencing and annotation.</title>
        <authorList>
            <consortium name="The Broad Institute Genomics Platform"/>
            <consortium name="The Broad Institute Genome Sequencing Center for Infectious Disease"/>
            <person name="Wu L."/>
            <person name="Ma J."/>
        </authorList>
    </citation>
    <scope>NUCLEOTIDE SEQUENCE [LARGE SCALE GENOMIC DNA]</scope>
    <source>
        <strain evidence="5">JCM 17986</strain>
    </source>
</reference>
<dbReference type="Gene3D" id="3.40.225.10">
    <property type="entry name" value="Class II aldolase/adducin N-terminal domain"/>
    <property type="match status" value="1"/>
</dbReference>
<comment type="similarity">
    <text evidence="1">Belongs to the short-chain dehydrogenases/reductases (SDR) family.</text>
</comment>
<dbReference type="Pfam" id="PF00106">
    <property type="entry name" value="adh_short"/>
    <property type="match status" value="1"/>
</dbReference>
<dbReference type="InterPro" id="IPR036291">
    <property type="entry name" value="NAD(P)-bd_dom_sf"/>
</dbReference>
<dbReference type="InterPro" id="IPR001303">
    <property type="entry name" value="Aldolase_II/adducin_N"/>
</dbReference>
<dbReference type="Gene3D" id="3.40.50.720">
    <property type="entry name" value="NAD(P)-binding Rossmann-like Domain"/>
    <property type="match status" value="1"/>
</dbReference>
<evidence type="ECO:0000313" key="4">
    <source>
        <dbReference type="EMBL" id="GAA4981682.1"/>
    </source>
</evidence>
<organism evidence="4 5">
    <name type="scientific">Yinghuangia aomiensis</name>
    <dbReference type="NCBI Taxonomy" id="676205"/>
    <lineage>
        <taxon>Bacteria</taxon>
        <taxon>Bacillati</taxon>
        <taxon>Actinomycetota</taxon>
        <taxon>Actinomycetes</taxon>
        <taxon>Kitasatosporales</taxon>
        <taxon>Streptomycetaceae</taxon>
        <taxon>Yinghuangia</taxon>
    </lineage>
</organism>
<dbReference type="PANTHER" id="PTHR43669">
    <property type="entry name" value="5-KETO-D-GLUCONATE 5-REDUCTASE"/>
    <property type="match status" value="1"/>
</dbReference>
<gene>
    <name evidence="4" type="ORF">GCM10023205_58730</name>
</gene>
<dbReference type="PRINTS" id="PR00080">
    <property type="entry name" value="SDRFAMILY"/>
</dbReference>
<feature type="domain" description="Class II aldolase/adducin N-terminal" evidence="3">
    <location>
        <begin position="10"/>
        <end position="212"/>
    </location>
</feature>
<dbReference type="InterPro" id="IPR013454">
    <property type="entry name" value="Bifunc_RhaD/ADH"/>
</dbReference>
<protein>
    <submittedName>
        <fullName evidence="4">Bifunctional rhamnulose-1-phosphate aldolase/short-chain dehydrogenase</fullName>
    </submittedName>
</protein>
<dbReference type="InterPro" id="IPR002347">
    <property type="entry name" value="SDR_fam"/>
</dbReference>
<dbReference type="InterPro" id="IPR036409">
    <property type="entry name" value="Aldolase_II/adducin_N_sf"/>
</dbReference>
<dbReference type="SMART" id="SM01007">
    <property type="entry name" value="Aldolase_II"/>
    <property type="match status" value="1"/>
</dbReference>